<keyword evidence="1" id="KW-1133">Transmembrane helix</keyword>
<dbReference type="PANTHER" id="PTHR12822:SF6">
    <property type="entry name" value="PROTEIN YIP"/>
    <property type="match status" value="1"/>
</dbReference>
<dbReference type="PANTHER" id="PTHR12822">
    <property type="entry name" value="PROTEIN YIPF"/>
    <property type="match status" value="1"/>
</dbReference>
<proteinExistence type="predicted"/>
<evidence type="ECO:0000313" key="3">
    <source>
        <dbReference type="Proteomes" id="UP001206925"/>
    </source>
</evidence>
<keyword evidence="1" id="KW-0812">Transmembrane</keyword>
<dbReference type="Proteomes" id="UP001206925">
    <property type="component" value="Unassembled WGS sequence"/>
</dbReference>
<gene>
    <name evidence="2" type="ORF">M8C21_000882</name>
</gene>
<dbReference type="InterPro" id="IPR039765">
    <property type="entry name" value="Yip5/YIPF1/YIPF2"/>
</dbReference>
<reference evidence="2" key="1">
    <citation type="submission" date="2022-06" db="EMBL/GenBank/DDBJ databases">
        <title>Uncovering the hologenomic basis of an extraordinary plant invasion.</title>
        <authorList>
            <person name="Bieker V.C."/>
            <person name="Martin M.D."/>
            <person name="Gilbert T."/>
            <person name="Hodgins K."/>
            <person name="Battlay P."/>
            <person name="Petersen B."/>
            <person name="Wilson J."/>
        </authorList>
    </citation>
    <scope>NUCLEOTIDE SEQUENCE</scope>
    <source>
        <strain evidence="2">AA19_3_7</strain>
        <tissue evidence="2">Leaf</tissue>
    </source>
</reference>
<evidence type="ECO:0000256" key="1">
    <source>
        <dbReference type="SAM" id="Phobius"/>
    </source>
</evidence>
<organism evidence="2 3">
    <name type="scientific">Ambrosia artemisiifolia</name>
    <name type="common">Common ragweed</name>
    <dbReference type="NCBI Taxonomy" id="4212"/>
    <lineage>
        <taxon>Eukaryota</taxon>
        <taxon>Viridiplantae</taxon>
        <taxon>Streptophyta</taxon>
        <taxon>Embryophyta</taxon>
        <taxon>Tracheophyta</taxon>
        <taxon>Spermatophyta</taxon>
        <taxon>Magnoliopsida</taxon>
        <taxon>eudicotyledons</taxon>
        <taxon>Gunneridae</taxon>
        <taxon>Pentapetalae</taxon>
        <taxon>asterids</taxon>
        <taxon>campanulids</taxon>
        <taxon>Asterales</taxon>
        <taxon>Asteraceae</taxon>
        <taxon>Asteroideae</taxon>
        <taxon>Heliantheae alliance</taxon>
        <taxon>Heliantheae</taxon>
        <taxon>Ambrosia</taxon>
    </lineage>
</organism>
<name>A0AAD5CGD9_AMBAR</name>
<dbReference type="GO" id="GO:0031267">
    <property type="term" value="F:small GTPase binding"/>
    <property type="evidence" value="ECO:0007669"/>
    <property type="project" value="InterPro"/>
</dbReference>
<keyword evidence="3" id="KW-1185">Reference proteome</keyword>
<dbReference type="EMBL" id="JAMZMK010008207">
    <property type="protein sequence ID" value="KAI7741422.1"/>
    <property type="molecule type" value="Genomic_DNA"/>
</dbReference>
<feature type="transmembrane region" description="Helical" evidence="1">
    <location>
        <begin position="66"/>
        <end position="88"/>
    </location>
</feature>
<dbReference type="GO" id="GO:0005794">
    <property type="term" value="C:Golgi apparatus"/>
    <property type="evidence" value="ECO:0007669"/>
    <property type="project" value="InterPro"/>
</dbReference>
<dbReference type="GO" id="GO:0016192">
    <property type="term" value="P:vesicle-mediated transport"/>
    <property type="evidence" value="ECO:0007669"/>
    <property type="project" value="InterPro"/>
</dbReference>
<protein>
    <recommendedName>
        <fullName evidence="4">Protein YIP</fullName>
    </recommendedName>
</protein>
<dbReference type="AlphaFoldDB" id="A0AAD5CGD9"/>
<sequence length="191" mass="21372">MITVKTTSGSPEQPNANWAKAFTVTAYQPYVHIDTSDILERMKESLFSFIGNFNEKTANSPDLYGPFWICTTLIFVSASIGTSIAYLADKFRHKEWEYDIHLLTSSACILYGYALLCLYGKLLFCIHSSGASVYHSGGNVSIGVCEYCSFHVSNVCRIKSKKPRPFQQVKGGFGVLPCCSWLSPWYLRSIC</sequence>
<evidence type="ECO:0008006" key="4">
    <source>
        <dbReference type="Google" id="ProtNLM"/>
    </source>
</evidence>
<evidence type="ECO:0000313" key="2">
    <source>
        <dbReference type="EMBL" id="KAI7741422.1"/>
    </source>
</evidence>
<accession>A0AAD5CGD9</accession>
<comment type="caution">
    <text evidence="2">The sequence shown here is derived from an EMBL/GenBank/DDBJ whole genome shotgun (WGS) entry which is preliminary data.</text>
</comment>
<keyword evidence="1" id="KW-0472">Membrane</keyword>
<feature type="transmembrane region" description="Helical" evidence="1">
    <location>
        <begin position="100"/>
        <end position="124"/>
    </location>
</feature>